<dbReference type="GO" id="GO:0046872">
    <property type="term" value="F:metal ion binding"/>
    <property type="evidence" value="ECO:0007669"/>
    <property type="project" value="UniProtKB-KW"/>
</dbReference>
<dbReference type="EC" id="1.8.98.1" evidence="10"/>
<dbReference type="PROSITE" id="PS00198">
    <property type="entry name" value="4FE4S_FER_1"/>
    <property type="match status" value="1"/>
</dbReference>
<keyword evidence="8" id="KW-0411">Iron-sulfur</keyword>
<evidence type="ECO:0000256" key="5">
    <source>
        <dbReference type="ARBA" id="ARBA00022994"/>
    </source>
</evidence>
<evidence type="ECO:0000256" key="3">
    <source>
        <dbReference type="ARBA" id="ARBA00022485"/>
    </source>
</evidence>
<evidence type="ECO:0000256" key="6">
    <source>
        <dbReference type="ARBA" id="ARBA00023002"/>
    </source>
</evidence>
<dbReference type="EMBL" id="JAGGMV010000001">
    <property type="protein sequence ID" value="MBP2201185.1"/>
    <property type="molecule type" value="Genomic_DNA"/>
</dbReference>
<protein>
    <submittedName>
        <fullName evidence="10">Heterodisulfide reductase subunit C</fullName>
        <ecNumber evidence="10">1.8.98.1</ecNumber>
    </submittedName>
</protein>
<keyword evidence="4" id="KW-0479">Metal-binding</keyword>
<dbReference type="PANTHER" id="PTHR43255">
    <property type="entry name" value="IRON-SULFUR-BINDING OXIDOREDUCTASE FADF-RELATED-RELATED"/>
    <property type="match status" value="1"/>
</dbReference>
<evidence type="ECO:0000256" key="8">
    <source>
        <dbReference type="ARBA" id="ARBA00023014"/>
    </source>
</evidence>
<dbReference type="InterPro" id="IPR051460">
    <property type="entry name" value="HdrC_iron-sulfur_subunit"/>
</dbReference>
<evidence type="ECO:0000313" key="11">
    <source>
        <dbReference type="Proteomes" id="UP000740329"/>
    </source>
</evidence>
<comment type="similarity">
    <text evidence="2">Belongs to the HdrC family.</text>
</comment>
<dbReference type="InterPro" id="IPR017680">
    <property type="entry name" value="CoB/CoM_hetero-S_Rdtase_csu"/>
</dbReference>
<dbReference type="Proteomes" id="UP000740329">
    <property type="component" value="Unassembled WGS sequence"/>
</dbReference>
<comment type="pathway">
    <text evidence="1">Cofactor metabolism; coenzyme M-coenzyme B heterodisulfide reduction; coenzyme B and coenzyme M from coenzyme M-coenzyme B heterodisulfide: step 1/1.</text>
</comment>
<dbReference type="GO" id="GO:0015948">
    <property type="term" value="P:methanogenesis"/>
    <property type="evidence" value="ECO:0007669"/>
    <property type="project" value="UniProtKB-KW"/>
</dbReference>
<dbReference type="InterPro" id="IPR009051">
    <property type="entry name" value="Helical_ferredxn"/>
</dbReference>
<dbReference type="Pfam" id="PF13183">
    <property type="entry name" value="Fer4_8"/>
    <property type="match status" value="1"/>
</dbReference>
<dbReference type="InterPro" id="IPR017896">
    <property type="entry name" value="4Fe4S_Fe-S-bd"/>
</dbReference>
<keyword evidence="3" id="KW-0004">4Fe-4S</keyword>
<organism evidence="10 11">
    <name type="scientific">Methanococcus voltae</name>
    <dbReference type="NCBI Taxonomy" id="2188"/>
    <lineage>
        <taxon>Archaea</taxon>
        <taxon>Methanobacteriati</taxon>
        <taxon>Methanobacteriota</taxon>
        <taxon>Methanomada group</taxon>
        <taxon>Methanococci</taxon>
        <taxon>Methanococcales</taxon>
        <taxon>Methanococcaceae</taxon>
        <taxon>Methanococcus</taxon>
    </lineage>
</organism>
<dbReference type="PANTHER" id="PTHR43255:SF1">
    <property type="entry name" value="IRON-SULFUR-BINDING OXIDOREDUCTASE FADF-RELATED"/>
    <property type="match status" value="1"/>
</dbReference>
<evidence type="ECO:0000313" key="10">
    <source>
        <dbReference type="EMBL" id="MBP2201185.1"/>
    </source>
</evidence>
<dbReference type="RefSeq" id="WP_209590639.1">
    <property type="nucleotide sequence ID" value="NZ_JAGGMU010000001.1"/>
</dbReference>
<keyword evidence="7" id="KW-0408">Iron</keyword>
<evidence type="ECO:0000256" key="7">
    <source>
        <dbReference type="ARBA" id="ARBA00023004"/>
    </source>
</evidence>
<evidence type="ECO:0000256" key="2">
    <source>
        <dbReference type="ARBA" id="ARBA00007097"/>
    </source>
</evidence>
<evidence type="ECO:0000259" key="9">
    <source>
        <dbReference type="PROSITE" id="PS51379"/>
    </source>
</evidence>
<evidence type="ECO:0000256" key="4">
    <source>
        <dbReference type="ARBA" id="ARBA00022723"/>
    </source>
</evidence>
<dbReference type="InterPro" id="IPR017900">
    <property type="entry name" value="4Fe4S_Fe_S_CS"/>
</dbReference>
<gene>
    <name evidence="10" type="ORF">J3E07_000583</name>
</gene>
<dbReference type="SUPFAM" id="SSF46548">
    <property type="entry name" value="alpha-helical ferredoxin"/>
    <property type="match status" value="1"/>
</dbReference>
<dbReference type="PROSITE" id="PS51379">
    <property type="entry name" value="4FE4S_FER_2"/>
    <property type="match status" value="1"/>
</dbReference>
<dbReference type="GO" id="GO:0005886">
    <property type="term" value="C:plasma membrane"/>
    <property type="evidence" value="ECO:0007669"/>
    <property type="project" value="TreeGrafter"/>
</dbReference>
<reference evidence="10" key="1">
    <citation type="submission" date="2021-03" db="EMBL/GenBank/DDBJ databases">
        <title>Genomic Encyclopedia of Type Strains, Phase IV (KMG-V): Genome sequencing to study the core and pangenomes of soil and plant-associated prokaryotes.</title>
        <authorList>
            <person name="Whitman W."/>
        </authorList>
    </citation>
    <scope>NUCLEOTIDE SEQUENCE</scope>
    <source>
        <strain evidence="10">C4</strain>
    </source>
</reference>
<evidence type="ECO:0000256" key="1">
    <source>
        <dbReference type="ARBA" id="ARBA00004808"/>
    </source>
</evidence>
<feature type="domain" description="4Fe-4S ferredoxin-type" evidence="9">
    <location>
        <begin position="26"/>
        <end position="55"/>
    </location>
</feature>
<name>A0A8J7S0K5_METVO</name>
<dbReference type="OrthoDB" id="144910at2157"/>
<dbReference type="UniPathway" id="UPA00647">
    <property type="reaction ID" value="UER00700"/>
</dbReference>
<keyword evidence="6 10" id="KW-0560">Oxidoreductase</keyword>
<proteinExistence type="inferred from homology"/>
<dbReference type="GO" id="GO:0051912">
    <property type="term" value="F:CoB--CoM heterodisulfide reductase activity"/>
    <property type="evidence" value="ECO:0007669"/>
    <property type="project" value="UniProtKB-EC"/>
</dbReference>
<dbReference type="GO" id="GO:0051539">
    <property type="term" value="F:4 iron, 4 sulfur cluster binding"/>
    <property type="evidence" value="ECO:0007669"/>
    <property type="project" value="UniProtKB-KW"/>
</dbReference>
<accession>A0A8J7S0K5</accession>
<dbReference type="NCBIfam" id="TIGR03290">
    <property type="entry name" value="CoB_CoM_SS_C"/>
    <property type="match status" value="1"/>
</dbReference>
<sequence length="185" mass="20420">MINMETGTDKKFADKIIAAGDPVPGEDVTASFKACYQCGTCTGSCPSGRRTAYRTRKVIRQALMGVEEVLDSDDIWKCVTCYTCFERCPRDVKVTEVIKSLRNLAAQKGNMAKAHKMTALYVLKAGHAVPANADTAKLRKSIGLSEKAPIAQFSEKDMNEIQTLVKGLKFDELIGFDWETKSLKE</sequence>
<comment type="caution">
    <text evidence="10">The sequence shown here is derived from an EMBL/GenBank/DDBJ whole genome shotgun (WGS) entry which is preliminary data.</text>
</comment>
<keyword evidence="5" id="KW-0484">Methanogenesis</keyword>
<dbReference type="AlphaFoldDB" id="A0A8J7S0K5"/>
<dbReference type="Gene3D" id="1.10.1060.10">
    <property type="entry name" value="Alpha-helical ferredoxin"/>
    <property type="match status" value="1"/>
</dbReference>